<evidence type="ECO:0000256" key="1">
    <source>
        <dbReference type="SAM" id="MobiDB-lite"/>
    </source>
</evidence>
<dbReference type="KEGG" id="brh:RBRH_01214"/>
<reference evidence="3 4" key="1">
    <citation type="journal article" date="2011" name="J. Bacteriol.">
        <title>Complete genome sequence of Burkholderia rhizoxinica, an endosymbiont of Rhizopus microsporus.</title>
        <authorList>
            <person name="Lackner G."/>
            <person name="Moebius N."/>
            <person name="Partida-Martinez L."/>
            <person name="Hertweck C."/>
        </authorList>
    </citation>
    <scope>NUCLEOTIDE SEQUENCE [LARGE SCALE GENOMIC DNA]</scope>
    <source>
        <strain evidence="4">DSM 19002 / CIP 109453 / HKI 454</strain>
    </source>
</reference>
<dbReference type="AlphaFoldDB" id="E5APB5"/>
<organism evidence="3 4">
    <name type="scientific">Mycetohabitans rhizoxinica (strain DSM 19002 / CIP 109453 / HKI 454)</name>
    <name type="common">Paraburkholderia rhizoxinica</name>
    <dbReference type="NCBI Taxonomy" id="882378"/>
    <lineage>
        <taxon>Bacteria</taxon>
        <taxon>Pseudomonadati</taxon>
        <taxon>Pseudomonadota</taxon>
        <taxon>Betaproteobacteria</taxon>
        <taxon>Burkholderiales</taxon>
        <taxon>Burkholderiaceae</taxon>
        <taxon>Mycetohabitans</taxon>
    </lineage>
</organism>
<feature type="domain" description="DUF5681" evidence="2">
    <location>
        <begin position="35"/>
        <end position="94"/>
    </location>
</feature>
<feature type="region of interest" description="Disordered" evidence="1">
    <location>
        <begin position="24"/>
        <end position="53"/>
    </location>
</feature>
<protein>
    <recommendedName>
        <fullName evidence="2">DUF5681 domain-containing protein</fullName>
    </recommendedName>
</protein>
<evidence type="ECO:0000313" key="3">
    <source>
        <dbReference type="EMBL" id="CBW74447.1"/>
    </source>
</evidence>
<evidence type="ECO:0000259" key="2">
    <source>
        <dbReference type="Pfam" id="PF18932"/>
    </source>
</evidence>
<gene>
    <name evidence="3" type="ordered locus">RBRH_01214</name>
</gene>
<dbReference type="Pfam" id="PF18932">
    <property type="entry name" value="DUF5681"/>
    <property type="match status" value="1"/>
</dbReference>
<name>E5APB5_MYCRK</name>
<evidence type="ECO:0000313" key="4">
    <source>
        <dbReference type="Proteomes" id="UP000007437"/>
    </source>
</evidence>
<sequence>MTTNQVPNDDHSRGFLLETAMTLNSTRTARKQRGKPFAKGQTGNPKGRPKRTQEELDLIAACKAKTLDALEVIESIMVGGDNERNRLSAALAIIERGYGKPVQGVELGGTGGGPIQSINMPPDKFWEIAKTIADEI</sequence>
<dbReference type="EMBL" id="FR687359">
    <property type="protein sequence ID" value="CBW74447.1"/>
    <property type="molecule type" value="Genomic_DNA"/>
</dbReference>
<dbReference type="InterPro" id="IPR043736">
    <property type="entry name" value="DUF5681"/>
</dbReference>
<dbReference type="Proteomes" id="UP000007437">
    <property type="component" value="Chromosome"/>
</dbReference>
<proteinExistence type="predicted"/>
<dbReference type="STRING" id="882378.RBRH_01214"/>
<dbReference type="HOGENOM" id="CLU_1871533_0_0_4"/>
<accession>E5APB5</accession>